<keyword evidence="16" id="KW-1185">Reference proteome</keyword>
<evidence type="ECO:0000256" key="8">
    <source>
        <dbReference type="ARBA" id="ARBA00022833"/>
    </source>
</evidence>
<evidence type="ECO:0000256" key="1">
    <source>
        <dbReference type="ARBA" id="ARBA00000032"/>
    </source>
</evidence>
<comment type="cofactor">
    <cofactor evidence="3">
        <name>Fe cation</name>
        <dbReference type="ChEBI" id="CHEBI:24875"/>
    </cofactor>
</comment>
<dbReference type="FunFam" id="3.60.21.10:FF:000034">
    <property type="entry name" value="Fe(3+)-Zn(2+) purple acid phosphatase"/>
    <property type="match status" value="2"/>
</dbReference>
<dbReference type="GO" id="GO:0003993">
    <property type="term" value="F:acid phosphatase activity"/>
    <property type="evidence" value="ECO:0007669"/>
    <property type="project" value="UniProtKB-EC"/>
</dbReference>
<feature type="domain" description="Purple acid phosphatase N-terminal" evidence="14">
    <location>
        <begin position="613"/>
        <end position="712"/>
    </location>
</feature>
<dbReference type="SUPFAM" id="SSF49363">
    <property type="entry name" value="Purple acid phosphatase, N-terminal domain"/>
    <property type="match status" value="2"/>
</dbReference>
<evidence type="ECO:0000256" key="11">
    <source>
        <dbReference type="RuleBase" id="RU361203"/>
    </source>
</evidence>
<dbReference type="CDD" id="cd00839">
    <property type="entry name" value="MPP_PAPs"/>
    <property type="match status" value="2"/>
</dbReference>
<dbReference type="EMBL" id="CP144694">
    <property type="protein sequence ID" value="WVZ03453.1"/>
    <property type="molecule type" value="Genomic_DNA"/>
</dbReference>
<evidence type="ECO:0000313" key="15">
    <source>
        <dbReference type="EMBL" id="WVZ03453.1"/>
    </source>
</evidence>
<feature type="domain" description="Calcineurin-like phosphoesterase" evidence="12">
    <location>
        <begin position="159"/>
        <end position="357"/>
    </location>
</feature>
<feature type="domain" description="Purple acid phosphatase C-terminal" evidence="13">
    <location>
        <begin position="947"/>
        <end position="1006"/>
    </location>
</feature>
<dbReference type="InterPro" id="IPR008963">
    <property type="entry name" value="Purple_acid_Pase-like_N"/>
</dbReference>
<dbReference type="PANTHER" id="PTHR22953:SF86">
    <property type="entry name" value="PURPLE ACID PHOSPHATASE 10"/>
    <property type="match status" value="1"/>
</dbReference>
<dbReference type="Proteomes" id="UP001374535">
    <property type="component" value="Chromosome 7"/>
</dbReference>
<dbReference type="Pfam" id="PF00149">
    <property type="entry name" value="Metallophos"/>
    <property type="match status" value="2"/>
</dbReference>
<dbReference type="Gene3D" id="3.60.21.10">
    <property type="match status" value="2"/>
</dbReference>
<feature type="domain" description="Purple acid phosphatase C-terminal" evidence="13">
    <location>
        <begin position="383"/>
        <end position="442"/>
    </location>
</feature>
<keyword evidence="6 11" id="KW-0732">Signal</keyword>
<evidence type="ECO:0000256" key="6">
    <source>
        <dbReference type="ARBA" id="ARBA00022729"/>
    </source>
</evidence>
<evidence type="ECO:0000259" key="12">
    <source>
        <dbReference type="Pfam" id="PF00149"/>
    </source>
</evidence>
<keyword evidence="8" id="KW-0862">Zinc</keyword>
<reference evidence="15 16" key="1">
    <citation type="journal article" date="2023" name="Life. Sci Alliance">
        <title>Evolutionary insights into 3D genome organization and epigenetic landscape of Vigna mungo.</title>
        <authorList>
            <person name="Junaid A."/>
            <person name="Singh B."/>
            <person name="Bhatia S."/>
        </authorList>
    </citation>
    <scope>NUCLEOTIDE SEQUENCE [LARGE SCALE GENOMIC DNA]</scope>
    <source>
        <strain evidence="15">Urdbean</strain>
    </source>
</reference>
<feature type="signal peptide" evidence="11">
    <location>
        <begin position="1"/>
        <end position="22"/>
    </location>
</feature>
<evidence type="ECO:0000256" key="7">
    <source>
        <dbReference type="ARBA" id="ARBA00022801"/>
    </source>
</evidence>
<feature type="domain" description="Calcineurin-like phosphoesterase" evidence="12">
    <location>
        <begin position="723"/>
        <end position="921"/>
    </location>
</feature>
<dbReference type="GO" id="GO:0046914">
    <property type="term" value="F:transition metal ion binding"/>
    <property type="evidence" value="ECO:0007669"/>
    <property type="project" value="UniProtKB-ARBA"/>
</dbReference>
<dbReference type="FunFam" id="2.60.40.380:FF:000001">
    <property type="entry name" value="Fe(3+)-Zn(2+) purple acid phosphatase"/>
    <property type="match status" value="2"/>
</dbReference>
<feature type="chain" id="PRO_5042664604" description="Purple acid phosphatase" evidence="11">
    <location>
        <begin position="23"/>
        <end position="1029"/>
    </location>
</feature>
<dbReference type="Gene3D" id="2.60.40.380">
    <property type="entry name" value="Purple acid phosphatase-like, N-terminal"/>
    <property type="match status" value="2"/>
</dbReference>
<evidence type="ECO:0000259" key="14">
    <source>
        <dbReference type="Pfam" id="PF16656"/>
    </source>
</evidence>
<dbReference type="InterPro" id="IPR029052">
    <property type="entry name" value="Metallo-depent_PP-like"/>
</dbReference>
<evidence type="ECO:0000256" key="10">
    <source>
        <dbReference type="ARBA" id="ARBA00023180"/>
    </source>
</evidence>
<dbReference type="Pfam" id="PF14008">
    <property type="entry name" value="Metallophos_C"/>
    <property type="match status" value="2"/>
</dbReference>
<dbReference type="InterPro" id="IPR015914">
    <property type="entry name" value="PAPs_N"/>
</dbReference>
<proteinExistence type="inferred from homology"/>
<keyword evidence="10" id="KW-0325">Glycoprotein</keyword>
<comment type="catalytic activity">
    <reaction evidence="1 11">
        <text>a phosphate monoester + H2O = an alcohol + phosphate</text>
        <dbReference type="Rhea" id="RHEA:15017"/>
        <dbReference type="ChEBI" id="CHEBI:15377"/>
        <dbReference type="ChEBI" id="CHEBI:30879"/>
        <dbReference type="ChEBI" id="CHEBI:43474"/>
        <dbReference type="ChEBI" id="CHEBI:67140"/>
        <dbReference type="EC" id="3.1.3.2"/>
    </reaction>
</comment>
<keyword evidence="5" id="KW-0479">Metal-binding</keyword>
<keyword evidence="9" id="KW-0408">Iron</keyword>
<evidence type="ECO:0000256" key="4">
    <source>
        <dbReference type="ARBA" id="ARBA00008723"/>
    </source>
</evidence>
<comment type="similarity">
    <text evidence="4 11">Belongs to the metallophosphoesterase superfamily. Purple acid phosphatase family.</text>
</comment>
<dbReference type="InterPro" id="IPR025733">
    <property type="entry name" value="PAPs_C"/>
</dbReference>
<feature type="domain" description="Purple acid phosphatase N-terminal" evidence="14">
    <location>
        <begin position="61"/>
        <end position="148"/>
    </location>
</feature>
<name>A0AAQ3RSD5_VIGMU</name>
<evidence type="ECO:0000259" key="13">
    <source>
        <dbReference type="Pfam" id="PF14008"/>
    </source>
</evidence>
<dbReference type="InterPro" id="IPR039331">
    <property type="entry name" value="PAPs-like"/>
</dbReference>
<gene>
    <name evidence="15" type="ORF">V8G54_024259</name>
</gene>
<keyword evidence="7 11" id="KW-0378">Hydrolase</keyword>
<dbReference type="InterPro" id="IPR041792">
    <property type="entry name" value="MPP_PAP"/>
</dbReference>
<dbReference type="InterPro" id="IPR004843">
    <property type="entry name" value="Calcineurin-like_PHP"/>
</dbReference>
<evidence type="ECO:0000313" key="16">
    <source>
        <dbReference type="Proteomes" id="UP001374535"/>
    </source>
</evidence>
<dbReference type="SUPFAM" id="SSF56300">
    <property type="entry name" value="Metallo-dependent phosphatases"/>
    <property type="match status" value="2"/>
</dbReference>
<sequence>MGVVEGLLALALVLNAVVVCNGGSSSLFTRKTEKTVDMPLDSDVFSVPPGYNAPQQVHTLPSSSPVSWVTMDEPGSSAVRYWSENSGEKKIAEGKIVTYSFFNYSSGFIHHTTIRDLEMQNKEEKLYNTKYYYEVGLGNTTRQFWFVTPPEIGPDVPYTFGLIGDLGQSFDSNVTLSHYELSPRKGETVLFVGDLSYADNYPNHDNVRWDTWGRFTERSVAYQPWIWTAGNHEIDFAPEIGETVPFKPFTHRYHVPYKASQSTSPFWYSIKRASAHIIVLSSYSAYGKYTPQYTWLEQELPKVNRTETPWLIVLMHSPWYNSYNYHYMEGETMRVMYEAWFVKYKVDVVFAGHVHAYERSERVSNIAYNVVNGICTPIKDQSAPVYITIGDGGNLEGLATNMTEPQPEYSAYREASFGHAMFSIKNRTHAHYSWNRNQDGLAVEADSVWFFNRYWHPVDDSTVHGYKVHSVNFNGVNAIPQSILNHMLQPLSSKSTFSVNVNIERELKEIITHARCDIGTRILEHYCYRYFIIITVISHCQLNRKKTTDNVFKLHVPFEMGVVEGLLVLALVLNVVVVCNGGTSSLFVRKTELSRDMPIYSDVFSVPPGYNAPQQVHITQGDYVGRGMIVSWVTMDEPGSTAVRYWSENSGKKKIAEGKIVTYRFLNYSSGFIHHTTIRHLEMQNKEEKLYNTKYYYEVGLGNTTRQFWFVTPPEIGPDVPYTFGLIGDLGQSFDSNLTLSHYELSPKKGQTVLFLGDLSYADQYENHDNVRWDTWGRFTERSVAYQPWIWTAGNHELDYYPEIGETVPFKPYSHRYHVPYKASQSTSPFWYSIKRASAHIIVLSSYSAYGKYTPQYRWLEQELPKVNRTETPWLIVLMHAPWYNSYNYHYMEGETMRVMFETWFVENKVDVVFAGHVHAYERSERVSNIAYNVVNGICTPVKDQSAPVYITVGDGGNLEGLATNMTEPQPEYSAYREASFGHAIFSIKNRTHAHYSWNRNHDGIAVEADSVWFFNRYWHPVDDSTVHE</sequence>
<dbReference type="Pfam" id="PF16656">
    <property type="entry name" value="Pur_ac_phosph_N"/>
    <property type="match status" value="2"/>
</dbReference>
<dbReference type="EC" id="3.1.3.2" evidence="11"/>
<evidence type="ECO:0000256" key="5">
    <source>
        <dbReference type="ARBA" id="ARBA00022723"/>
    </source>
</evidence>
<comment type="cofactor">
    <cofactor evidence="2">
        <name>Zn(2+)</name>
        <dbReference type="ChEBI" id="CHEBI:29105"/>
    </cofactor>
</comment>
<evidence type="ECO:0000256" key="3">
    <source>
        <dbReference type="ARBA" id="ARBA00001962"/>
    </source>
</evidence>
<evidence type="ECO:0000256" key="9">
    <source>
        <dbReference type="ARBA" id="ARBA00023004"/>
    </source>
</evidence>
<organism evidence="15 16">
    <name type="scientific">Vigna mungo</name>
    <name type="common">Black gram</name>
    <name type="synonym">Phaseolus mungo</name>
    <dbReference type="NCBI Taxonomy" id="3915"/>
    <lineage>
        <taxon>Eukaryota</taxon>
        <taxon>Viridiplantae</taxon>
        <taxon>Streptophyta</taxon>
        <taxon>Embryophyta</taxon>
        <taxon>Tracheophyta</taxon>
        <taxon>Spermatophyta</taxon>
        <taxon>Magnoliopsida</taxon>
        <taxon>eudicotyledons</taxon>
        <taxon>Gunneridae</taxon>
        <taxon>Pentapetalae</taxon>
        <taxon>rosids</taxon>
        <taxon>fabids</taxon>
        <taxon>Fabales</taxon>
        <taxon>Fabaceae</taxon>
        <taxon>Papilionoideae</taxon>
        <taxon>50 kb inversion clade</taxon>
        <taxon>NPAAA clade</taxon>
        <taxon>indigoferoid/millettioid clade</taxon>
        <taxon>Phaseoleae</taxon>
        <taxon>Vigna</taxon>
    </lineage>
</organism>
<dbReference type="PANTHER" id="PTHR22953">
    <property type="entry name" value="ACID PHOSPHATASE RELATED"/>
    <property type="match status" value="1"/>
</dbReference>
<evidence type="ECO:0000256" key="2">
    <source>
        <dbReference type="ARBA" id="ARBA00001947"/>
    </source>
</evidence>
<dbReference type="AlphaFoldDB" id="A0AAQ3RSD5"/>
<accession>A0AAQ3RSD5</accession>
<protein>
    <recommendedName>
        <fullName evidence="11">Purple acid phosphatase</fullName>
        <ecNumber evidence="11">3.1.3.2</ecNumber>
    </recommendedName>
</protein>